<name>A0A223RNY7_9ACTN</name>
<feature type="compositionally biased region" description="Low complexity" evidence="1">
    <location>
        <begin position="422"/>
        <end position="441"/>
    </location>
</feature>
<feature type="domain" description="TNT" evidence="2">
    <location>
        <begin position="670"/>
        <end position="753"/>
    </location>
</feature>
<dbReference type="KEGG" id="aey:CDG81_03875"/>
<accession>A0A223RNY7</accession>
<feature type="region of interest" description="Disordered" evidence="1">
    <location>
        <begin position="172"/>
        <end position="226"/>
    </location>
</feature>
<feature type="region of interest" description="Disordered" evidence="1">
    <location>
        <begin position="547"/>
        <end position="575"/>
    </location>
</feature>
<reference evidence="4 5" key="1">
    <citation type="submission" date="2017-08" db="EMBL/GenBank/DDBJ databases">
        <title>The complete genome sequence of moderately halophilic actinomycete Actinopolyspora erythraea YIM 90600, the producer of novel erythromycin, novel actinopolysporins A-C and tubercidin.</title>
        <authorList>
            <person name="Yin M."/>
            <person name="Tang S."/>
        </authorList>
    </citation>
    <scope>NUCLEOTIDE SEQUENCE [LARGE SCALE GENOMIC DNA]</scope>
    <source>
        <strain evidence="4 5">YIM 90600</strain>
    </source>
</reference>
<dbReference type="InterPro" id="IPR057746">
    <property type="entry name" value="CpnT-like_N"/>
</dbReference>
<dbReference type="InterPro" id="IPR025331">
    <property type="entry name" value="TNT"/>
</dbReference>
<dbReference type="PANTHER" id="PTHR42059:SF1">
    <property type="entry name" value="TNT DOMAIN-CONTAINING PROTEIN"/>
    <property type="match status" value="1"/>
</dbReference>
<gene>
    <name evidence="4" type="ORF">CDG81_03875</name>
</gene>
<dbReference type="EMBL" id="CP022752">
    <property type="protein sequence ID" value="ASU77592.1"/>
    <property type="molecule type" value="Genomic_DNA"/>
</dbReference>
<feature type="region of interest" description="Disordered" evidence="1">
    <location>
        <begin position="252"/>
        <end position="525"/>
    </location>
</feature>
<protein>
    <submittedName>
        <fullName evidence="4">DUF4237 domain-containing protein</fullName>
    </submittedName>
</protein>
<feature type="compositionally biased region" description="Pro residues" evidence="1">
    <location>
        <begin position="412"/>
        <end position="421"/>
    </location>
</feature>
<dbReference type="AlphaFoldDB" id="A0A223RNY7"/>
<feature type="compositionally biased region" description="Low complexity" evidence="1">
    <location>
        <begin position="352"/>
        <end position="367"/>
    </location>
</feature>
<evidence type="ECO:0000259" key="3">
    <source>
        <dbReference type="Pfam" id="PF25547"/>
    </source>
</evidence>
<feature type="compositionally biased region" description="Low complexity" evidence="1">
    <location>
        <begin position="292"/>
        <end position="301"/>
    </location>
</feature>
<feature type="compositionally biased region" description="Polar residues" evidence="1">
    <location>
        <begin position="554"/>
        <end position="563"/>
    </location>
</feature>
<feature type="domain" description="Outer membrane channel protein CpnT-like N-terminal" evidence="3">
    <location>
        <begin position="19"/>
        <end position="152"/>
    </location>
</feature>
<dbReference type="PANTHER" id="PTHR42059">
    <property type="entry name" value="TNT DOMAIN-CONTAINING PROTEIN"/>
    <property type="match status" value="1"/>
</dbReference>
<evidence type="ECO:0000313" key="4">
    <source>
        <dbReference type="EMBL" id="ASU77592.1"/>
    </source>
</evidence>
<evidence type="ECO:0000313" key="5">
    <source>
        <dbReference type="Proteomes" id="UP000215043"/>
    </source>
</evidence>
<feature type="region of interest" description="Disordered" evidence="1">
    <location>
        <begin position="757"/>
        <end position="826"/>
    </location>
</feature>
<proteinExistence type="predicted"/>
<dbReference type="InterPro" id="IPR053024">
    <property type="entry name" value="Fungal_surface_NADase"/>
</dbReference>
<feature type="compositionally biased region" description="Basic and acidic residues" evidence="1">
    <location>
        <begin position="758"/>
        <end position="767"/>
    </location>
</feature>
<sequence length="826" mass="84162">MIGLGIELPGELRGVAERTGAHWPEADEDAMREAASAWRRAADSLDGLAASSDNSANGALAAVEGEAGRAANRQWRGFVEPDTGRLPGCARECRAAADRLDHAAEQVGAAKVRIVRELVALAKQTDAAERAAGAGNPSATVRAESAVSGTATNIAELNRALVSAVDSSGGVGIDSGAPPGAEPLVGSGGAPGAMMDAGDSGDAVDAARAVDSPGSLPLGEADRASLPDPAELAGAEDEAGWIERFAGEPAAEVADLPGEVPDAPGATGERAPGGRISELLDPATAGAEDRGPAAAPEETGNPPGGPPSGGTPDRELTGPVSPETLRRAGAAPDTGTEAGTGPIPTVDPAAPPASESAARAAGAGEQRPGAEHDPSTAPHSVQRAWAAPGAAPAPPPPASPGPPVPGQAGAAPPNPAPPPGQLGPQGQPAPLGQPQRLVRGAAPPPAPPGGGRPVGSPDQGAGAPRPGVPPRGGHQLPGAVHPGAVPQAGIASFAPGGAMSQQPPQPPQPAQQPAQQPAEGRRPLRENQRDPAVVAFVLHQFPLGHMPVAETRPSRQWSPSGQPSERDTFTVPPQSHPRADLVEELAGPGPARPPAPRTARCSVAEPDRAIPGELLLGYEPLGPEAEVGEFEWERRYLLPGPGENGTHAYDWPVRHGFPDNGAEEPRPEVLPPDTLLDRLGDEWGLVLAPEGTGFASRSLPPEFRERTYRRYRVVRPLPVWHARAVAWFEQPGTGLRYRTTHPITELVALGVLVDPDAESERDTEAQHADVSGQDVSSGGADAAARNEGSEPDASADPEGTGQTLRIRSGDTGVEVRSMSGSAEMTR</sequence>
<dbReference type="Proteomes" id="UP000215043">
    <property type="component" value="Chromosome"/>
</dbReference>
<dbReference type="GO" id="GO:0050135">
    <property type="term" value="F:NADP+ nucleosidase activity"/>
    <property type="evidence" value="ECO:0007669"/>
    <property type="project" value="InterPro"/>
</dbReference>
<evidence type="ECO:0000259" key="2">
    <source>
        <dbReference type="Pfam" id="PF14021"/>
    </source>
</evidence>
<feature type="compositionally biased region" description="Pro residues" evidence="1">
    <location>
        <begin position="391"/>
        <end position="405"/>
    </location>
</feature>
<feature type="compositionally biased region" description="Low complexity" evidence="1">
    <location>
        <begin position="192"/>
        <end position="213"/>
    </location>
</feature>
<dbReference type="Pfam" id="PF14021">
    <property type="entry name" value="TNT"/>
    <property type="match status" value="1"/>
</dbReference>
<organism evidence="4 5">
    <name type="scientific">Actinopolyspora erythraea</name>
    <dbReference type="NCBI Taxonomy" id="414996"/>
    <lineage>
        <taxon>Bacteria</taxon>
        <taxon>Bacillati</taxon>
        <taxon>Actinomycetota</taxon>
        <taxon>Actinomycetes</taxon>
        <taxon>Actinopolysporales</taxon>
        <taxon>Actinopolysporaceae</taxon>
        <taxon>Actinopolyspora</taxon>
    </lineage>
</organism>
<evidence type="ECO:0000256" key="1">
    <source>
        <dbReference type="SAM" id="MobiDB-lite"/>
    </source>
</evidence>
<dbReference type="Pfam" id="PF25547">
    <property type="entry name" value="WXG100_2"/>
    <property type="match status" value="1"/>
</dbReference>